<dbReference type="EMBL" id="QGKV02000759">
    <property type="protein sequence ID" value="KAF3561581.1"/>
    <property type="molecule type" value="Genomic_DNA"/>
</dbReference>
<evidence type="ECO:0000313" key="2">
    <source>
        <dbReference type="EMBL" id="KAF3561581.1"/>
    </source>
</evidence>
<protein>
    <recommendedName>
        <fullName evidence="1">3'-5' exonuclease domain-containing protein</fullName>
    </recommendedName>
</protein>
<feature type="domain" description="3'-5' exonuclease" evidence="1">
    <location>
        <begin position="63"/>
        <end position="143"/>
    </location>
</feature>
<comment type="caution">
    <text evidence="2">The sequence shown here is derived from an EMBL/GenBank/DDBJ whole genome shotgun (WGS) entry which is preliminary data.</text>
</comment>
<dbReference type="InterPro" id="IPR036397">
    <property type="entry name" value="RNaseH_sf"/>
</dbReference>
<sequence length="413" mass="48114">MTFLGIRQKVVGSSDEIPTNFFFPTKRYRRTGSSEIRRNRSIPTNFRRFRPSESPCFLVVQGFARDFHIYLVNISDTYTACLLLEKPQKSLEGLLQTICNVDTDKTLRTRDWTERPLPPTMLRYARTDTQYLLWIADVLTAELKEVKKYDESIRRSNKARIHNESREFVLSNEVMLKFARKVPTIYDVFKSTDDADQRVGGKIDEVSAIFLCHYDVYFKQIMRDKSVALDTAFPLILQKCLVVSEDGACRTDSNSWRILKTETLGGPEKVEKKKDLCNSCGKEGIELNRHRIVPPSYRKYFTETLKMDQSRDMVWLCQKCQKIALEAGERYKKTMSSRCEVSQSSHQKMVEAKEYVNIRRAAAALLDRPTIPESRREEYMEIVERHYGRSNLSREDLEGVRKIGLMSSKEEKK</sequence>
<reference evidence="2 3" key="1">
    <citation type="journal article" date="2020" name="BMC Genomics">
        <title>Intraspecific diversification of the crop wild relative Brassica cretica Lam. using demographic model selection.</title>
        <authorList>
            <person name="Kioukis A."/>
            <person name="Michalopoulou V.A."/>
            <person name="Briers L."/>
            <person name="Pirintsos S."/>
            <person name="Studholme D.J."/>
            <person name="Pavlidis P."/>
            <person name="Sarris P.F."/>
        </authorList>
    </citation>
    <scope>NUCLEOTIDE SEQUENCE [LARGE SCALE GENOMIC DNA]</scope>
    <source>
        <strain evidence="3">cv. PFS-1207/04</strain>
    </source>
</reference>
<dbReference type="InterPro" id="IPR002562">
    <property type="entry name" value="3'-5'_exonuclease_dom"/>
</dbReference>
<dbReference type="Proteomes" id="UP000266723">
    <property type="component" value="Unassembled WGS sequence"/>
</dbReference>
<dbReference type="Gene3D" id="3.30.420.10">
    <property type="entry name" value="Ribonuclease H-like superfamily/Ribonuclease H"/>
    <property type="match status" value="1"/>
</dbReference>
<proteinExistence type="predicted"/>
<dbReference type="PANTHER" id="PTHR12124:SF70">
    <property type="entry name" value="HRDC DOMAIN-CONTAINING PROTEIN"/>
    <property type="match status" value="1"/>
</dbReference>
<evidence type="ECO:0000313" key="3">
    <source>
        <dbReference type="Proteomes" id="UP000266723"/>
    </source>
</evidence>
<gene>
    <name evidence="2" type="ORF">DY000_02017732</name>
</gene>
<dbReference type="InterPro" id="IPR045092">
    <property type="entry name" value="Rrp6-like"/>
</dbReference>
<accession>A0ABQ7CNH2</accession>
<dbReference type="Pfam" id="PF01612">
    <property type="entry name" value="DNA_pol_A_exo1"/>
    <property type="match status" value="1"/>
</dbReference>
<dbReference type="PANTHER" id="PTHR12124">
    <property type="entry name" value="POLYMYOSITIS/SCLERODERMA AUTOANTIGEN-RELATED"/>
    <property type="match status" value="1"/>
</dbReference>
<evidence type="ECO:0000259" key="1">
    <source>
        <dbReference type="Pfam" id="PF01612"/>
    </source>
</evidence>
<keyword evidence="3" id="KW-1185">Reference proteome</keyword>
<dbReference type="SUPFAM" id="SSF53098">
    <property type="entry name" value="Ribonuclease H-like"/>
    <property type="match status" value="1"/>
</dbReference>
<name>A0ABQ7CNH2_BRACR</name>
<dbReference type="InterPro" id="IPR012337">
    <property type="entry name" value="RNaseH-like_sf"/>
</dbReference>
<organism evidence="2 3">
    <name type="scientific">Brassica cretica</name>
    <name type="common">Mustard</name>
    <dbReference type="NCBI Taxonomy" id="69181"/>
    <lineage>
        <taxon>Eukaryota</taxon>
        <taxon>Viridiplantae</taxon>
        <taxon>Streptophyta</taxon>
        <taxon>Embryophyta</taxon>
        <taxon>Tracheophyta</taxon>
        <taxon>Spermatophyta</taxon>
        <taxon>Magnoliopsida</taxon>
        <taxon>eudicotyledons</taxon>
        <taxon>Gunneridae</taxon>
        <taxon>Pentapetalae</taxon>
        <taxon>rosids</taxon>
        <taxon>malvids</taxon>
        <taxon>Brassicales</taxon>
        <taxon>Brassicaceae</taxon>
        <taxon>Brassiceae</taxon>
        <taxon>Brassica</taxon>
    </lineage>
</organism>